<dbReference type="HOGENOM" id="CLU_1461081_0_0_1"/>
<organism evidence="1 2">
    <name type="scientific">Botryobasidium botryosum (strain FD-172 SS1)</name>
    <dbReference type="NCBI Taxonomy" id="930990"/>
    <lineage>
        <taxon>Eukaryota</taxon>
        <taxon>Fungi</taxon>
        <taxon>Dikarya</taxon>
        <taxon>Basidiomycota</taxon>
        <taxon>Agaricomycotina</taxon>
        <taxon>Agaricomycetes</taxon>
        <taxon>Cantharellales</taxon>
        <taxon>Botryobasidiaceae</taxon>
        <taxon>Botryobasidium</taxon>
    </lineage>
</organism>
<evidence type="ECO:0000313" key="2">
    <source>
        <dbReference type="Proteomes" id="UP000027195"/>
    </source>
</evidence>
<gene>
    <name evidence="1" type="ORF">BOTBODRAFT_175046</name>
</gene>
<dbReference type="AlphaFoldDB" id="A0A067MQQ9"/>
<dbReference type="EMBL" id="KL198040">
    <property type="protein sequence ID" value="KDQ13911.1"/>
    <property type="molecule type" value="Genomic_DNA"/>
</dbReference>
<evidence type="ECO:0000313" key="1">
    <source>
        <dbReference type="EMBL" id="KDQ13911.1"/>
    </source>
</evidence>
<proteinExistence type="predicted"/>
<dbReference type="InParanoid" id="A0A067MQQ9"/>
<protein>
    <submittedName>
        <fullName evidence="1">Uncharacterized protein</fullName>
    </submittedName>
</protein>
<name>A0A067MQQ9_BOTB1</name>
<sequence>MDNVDIDFARDYPHRWRNAFRGGFLVSVDDIVPDHTFPDLEMDPGATPEEQRADRACAALIEACRAFEHCILRYDKQTPTHLFFPITPRTFMPETVAEPVPAEAEAMKKKLQSLDFLGGAPSLHYDVVVVAAVHTIPKKPATATATHRVEGFSPWAAQVETGCQLEAGWPGSSRDGPASSGCKCW</sequence>
<accession>A0A067MQQ9</accession>
<dbReference type="Proteomes" id="UP000027195">
    <property type="component" value="Unassembled WGS sequence"/>
</dbReference>
<reference evidence="2" key="1">
    <citation type="journal article" date="2014" name="Proc. Natl. Acad. Sci. U.S.A.">
        <title>Extensive sampling of basidiomycete genomes demonstrates inadequacy of the white-rot/brown-rot paradigm for wood decay fungi.</title>
        <authorList>
            <person name="Riley R."/>
            <person name="Salamov A.A."/>
            <person name="Brown D.W."/>
            <person name="Nagy L.G."/>
            <person name="Floudas D."/>
            <person name="Held B.W."/>
            <person name="Levasseur A."/>
            <person name="Lombard V."/>
            <person name="Morin E."/>
            <person name="Otillar R."/>
            <person name="Lindquist E.A."/>
            <person name="Sun H."/>
            <person name="LaButti K.M."/>
            <person name="Schmutz J."/>
            <person name="Jabbour D."/>
            <person name="Luo H."/>
            <person name="Baker S.E."/>
            <person name="Pisabarro A.G."/>
            <person name="Walton J.D."/>
            <person name="Blanchette R.A."/>
            <person name="Henrissat B."/>
            <person name="Martin F."/>
            <person name="Cullen D."/>
            <person name="Hibbett D.S."/>
            <person name="Grigoriev I.V."/>
        </authorList>
    </citation>
    <scope>NUCLEOTIDE SEQUENCE [LARGE SCALE GENOMIC DNA]</scope>
    <source>
        <strain evidence="2">FD-172 SS1</strain>
    </source>
</reference>
<keyword evidence="2" id="KW-1185">Reference proteome</keyword>